<dbReference type="Gramene" id="KFK31938">
    <property type="protein sequence ID" value="KFK31938"/>
    <property type="gene ID" value="AALP_AA6G179400"/>
</dbReference>
<dbReference type="Pfam" id="PF00069">
    <property type="entry name" value="Pkinase"/>
    <property type="match status" value="1"/>
</dbReference>
<dbReference type="InterPro" id="IPR008271">
    <property type="entry name" value="Ser/Thr_kinase_AS"/>
</dbReference>
<dbReference type="eggNOG" id="KOG0014">
    <property type="taxonomic scope" value="Eukaryota"/>
</dbReference>
<keyword evidence="2" id="KW-0723">Serine/threonine-protein kinase</keyword>
<keyword evidence="4" id="KW-0547">Nucleotide-binding</keyword>
<evidence type="ECO:0000259" key="11">
    <source>
        <dbReference type="PROSITE" id="PS50011"/>
    </source>
</evidence>
<dbReference type="PROSITE" id="PS51297">
    <property type="entry name" value="K_BOX"/>
    <property type="match status" value="1"/>
</dbReference>
<dbReference type="Proteomes" id="UP000029120">
    <property type="component" value="Chromosome 6"/>
</dbReference>
<dbReference type="InterPro" id="IPR000719">
    <property type="entry name" value="Prot_kinase_dom"/>
</dbReference>
<dbReference type="AlphaFoldDB" id="A0A087GPY6"/>
<comment type="catalytic activity">
    <reaction evidence="7">
        <text>L-threonyl-[protein] + ATP = O-phospho-L-threonyl-[protein] + ADP + H(+)</text>
        <dbReference type="Rhea" id="RHEA:46608"/>
        <dbReference type="Rhea" id="RHEA-COMP:11060"/>
        <dbReference type="Rhea" id="RHEA-COMP:11605"/>
        <dbReference type="ChEBI" id="CHEBI:15378"/>
        <dbReference type="ChEBI" id="CHEBI:30013"/>
        <dbReference type="ChEBI" id="CHEBI:30616"/>
        <dbReference type="ChEBI" id="CHEBI:61977"/>
        <dbReference type="ChEBI" id="CHEBI:456216"/>
        <dbReference type="EC" id="2.7.11.1"/>
    </reaction>
</comment>
<dbReference type="SMART" id="SM00220">
    <property type="entry name" value="S_TKc"/>
    <property type="match status" value="1"/>
</dbReference>
<feature type="region of interest" description="Disordered" evidence="10">
    <location>
        <begin position="346"/>
        <end position="369"/>
    </location>
</feature>
<dbReference type="Gene3D" id="3.30.200.20">
    <property type="entry name" value="Phosphorylase Kinase, domain 1"/>
    <property type="match status" value="1"/>
</dbReference>
<dbReference type="PANTHER" id="PTHR27006:SF634">
    <property type="entry name" value="RECEPTOR-LIKE SERINE_THREONINE-PROTEIN KINASE"/>
    <property type="match status" value="1"/>
</dbReference>
<comment type="catalytic activity">
    <reaction evidence="8">
        <text>L-seryl-[protein] + ATP = O-phospho-L-seryl-[protein] + ADP + H(+)</text>
        <dbReference type="Rhea" id="RHEA:17989"/>
        <dbReference type="Rhea" id="RHEA-COMP:9863"/>
        <dbReference type="Rhea" id="RHEA-COMP:11604"/>
        <dbReference type="ChEBI" id="CHEBI:15378"/>
        <dbReference type="ChEBI" id="CHEBI:29999"/>
        <dbReference type="ChEBI" id="CHEBI:30616"/>
        <dbReference type="ChEBI" id="CHEBI:83421"/>
        <dbReference type="ChEBI" id="CHEBI:456216"/>
        <dbReference type="EC" id="2.7.11.1"/>
    </reaction>
</comment>
<evidence type="ECO:0000256" key="10">
    <source>
        <dbReference type="SAM" id="MobiDB-lite"/>
    </source>
</evidence>
<dbReference type="GO" id="GO:0005524">
    <property type="term" value="F:ATP binding"/>
    <property type="evidence" value="ECO:0007669"/>
    <property type="project" value="UniProtKB-KW"/>
</dbReference>
<evidence type="ECO:0000256" key="4">
    <source>
        <dbReference type="ARBA" id="ARBA00022741"/>
    </source>
</evidence>
<evidence type="ECO:0000259" key="12">
    <source>
        <dbReference type="PROSITE" id="PS51297"/>
    </source>
</evidence>
<keyword evidence="9" id="KW-0175">Coiled coil</keyword>
<keyword evidence="14" id="KW-1185">Reference proteome</keyword>
<dbReference type="InterPro" id="IPR002487">
    <property type="entry name" value="TF_Kbox"/>
</dbReference>
<feature type="domain" description="K-box" evidence="12">
    <location>
        <begin position="28"/>
        <end position="118"/>
    </location>
</feature>
<dbReference type="GO" id="GO:0004674">
    <property type="term" value="F:protein serine/threonine kinase activity"/>
    <property type="evidence" value="ECO:0007669"/>
    <property type="project" value="UniProtKB-KW"/>
</dbReference>
<dbReference type="PROSITE" id="PS00108">
    <property type="entry name" value="PROTEIN_KINASE_ST"/>
    <property type="match status" value="1"/>
</dbReference>
<keyword evidence="5" id="KW-0418">Kinase</keyword>
<dbReference type="PROSITE" id="PS50011">
    <property type="entry name" value="PROTEIN_KINASE_DOM"/>
    <property type="match status" value="1"/>
</dbReference>
<dbReference type="InterPro" id="IPR011009">
    <property type="entry name" value="Kinase-like_dom_sf"/>
</dbReference>
<dbReference type="Gene3D" id="1.10.510.10">
    <property type="entry name" value="Transferase(Phosphotransferase) domain 1"/>
    <property type="match status" value="1"/>
</dbReference>
<accession>A0A087GPY6</accession>
<dbReference type="PANTHER" id="PTHR27006">
    <property type="entry name" value="PROMASTIGOTE SURFACE ANTIGEN PROTEIN PSA"/>
    <property type="match status" value="1"/>
</dbReference>
<keyword evidence="6" id="KW-0067">ATP-binding</keyword>
<evidence type="ECO:0000256" key="6">
    <source>
        <dbReference type="ARBA" id="ARBA00022840"/>
    </source>
</evidence>
<dbReference type="OrthoDB" id="4062651at2759"/>
<dbReference type="EC" id="2.7.11.1" evidence="1"/>
<name>A0A087GPY6_ARAAL</name>
<feature type="domain" description="Protein kinase" evidence="11">
    <location>
        <begin position="193"/>
        <end position="369"/>
    </location>
</feature>
<gene>
    <name evidence="13" type="ordered locus">AALP_Aa6g179400</name>
</gene>
<evidence type="ECO:0000256" key="7">
    <source>
        <dbReference type="ARBA" id="ARBA00047899"/>
    </source>
</evidence>
<evidence type="ECO:0000256" key="2">
    <source>
        <dbReference type="ARBA" id="ARBA00022527"/>
    </source>
</evidence>
<dbReference type="GO" id="GO:0005634">
    <property type="term" value="C:nucleus"/>
    <property type="evidence" value="ECO:0007669"/>
    <property type="project" value="InterPro"/>
</dbReference>
<evidence type="ECO:0000256" key="9">
    <source>
        <dbReference type="SAM" id="Coils"/>
    </source>
</evidence>
<feature type="coiled-coil region" evidence="9">
    <location>
        <begin position="62"/>
        <end position="111"/>
    </location>
</feature>
<evidence type="ECO:0000256" key="1">
    <source>
        <dbReference type="ARBA" id="ARBA00012513"/>
    </source>
</evidence>
<dbReference type="FunFam" id="1.10.510.10:FF:001023">
    <property type="entry name" value="Os07g0541700 protein"/>
    <property type="match status" value="1"/>
</dbReference>
<evidence type="ECO:0000256" key="8">
    <source>
        <dbReference type="ARBA" id="ARBA00048679"/>
    </source>
</evidence>
<reference evidence="14" key="1">
    <citation type="journal article" date="2015" name="Nat. Plants">
        <title>Genome expansion of Arabis alpina linked with retrotransposition and reduced symmetric DNA methylation.</title>
        <authorList>
            <person name="Willing E.M."/>
            <person name="Rawat V."/>
            <person name="Mandakova T."/>
            <person name="Maumus F."/>
            <person name="James G.V."/>
            <person name="Nordstroem K.J."/>
            <person name="Becker C."/>
            <person name="Warthmann N."/>
            <person name="Chica C."/>
            <person name="Szarzynska B."/>
            <person name="Zytnicki M."/>
            <person name="Albani M.C."/>
            <person name="Kiefer C."/>
            <person name="Bergonzi S."/>
            <person name="Castaings L."/>
            <person name="Mateos J.L."/>
            <person name="Berns M.C."/>
            <person name="Bujdoso N."/>
            <person name="Piofczyk T."/>
            <person name="de Lorenzo L."/>
            <person name="Barrero-Sicilia C."/>
            <person name="Mateos I."/>
            <person name="Piednoel M."/>
            <person name="Hagmann J."/>
            <person name="Chen-Min-Tao R."/>
            <person name="Iglesias-Fernandez R."/>
            <person name="Schuster S.C."/>
            <person name="Alonso-Blanco C."/>
            <person name="Roudier F."/>
            <person name="Carbonero P."/>
            <person name="Paz-Ares J."/>
            <person name="Davis S.J."/>
            <person name="Pecinka A."/>
            <person name="Quesneville H."/>
            <person name="Colot V."/>
            <person name="Lysak M.A."/>
            <person name="Weigel D."/>
            <person name="Coupland G."/>
            <person name="Schneeberger K."/>
        </authorList>
    </citation>
    <scope>NUCLEOTIDE SEQUENCE [LARGE SCALE GENOMIC DNA]</scope>
    <source>
        <strain evidence="14">cv. Pajares</strain>
    </source>
</reference>
<dbReference type="eggNOG" id="KOG1187">
    <property type="taxonomic scope" value="Eukaryota"/>
</dbReference>
<evidence type="ECO:0000256" key="3">
    <source>
        <dbReference type="ARBA" id="ARBA00022679"/>
    </source>
</evidence>
<evidence type="ECO:0000256" key="5">
    <source>
        <dbReference type="ARBA" id="ARBA00022777"/>
    </source>
</evidence>
<evidence type="ECO:0000313" key="13">
    <source>
        <dbReference type="EMBL" id="KFK31938.1"/>
    </source>
</evidence>
<proteinExistence type="predicted"/>
<feature type="non-terminal residue" evidence="13">
    <location>
        <position position="1"/>
    </location>
</feature>
<sequence>VKCISKTVERYQKRIQDLGSNHKRNDNSLQAKDETYGLARKIEQLEISTRKMLGECIDASSVEELQQLENQLDRSLTKIRARKYQLLREEIEKLKAKERNLIAENKMLTEKYEMERGGTIIARTSSSTTSEVDIDDDEMEVKMKRNTVFVFAMVASSFLDTVFRRRKKKSTDFIITNSAAFEFDFDTIKAATDEFYDLLGRSGFGSVYKGRLQSGQEIAVKILSESSVGTERLFHTEINLLSKLRHKNLINLLGFCSKRDPHCLVYEFLPNLSLEHLIFDTARASQLNWESCRNIVQGIARGLRYFHEESGLWVVHRDIKPSNILLDTDLKPKIAGFGLARMMQDGENEAESTRVAGTMSRDAGTEEKQ</sequence>
<evidence type="ECO:0000313" key="14">
    <source>
        <dbReference type="Proteomes" id="UP000029120"/>
    </source>
</evidence>
<dbReference type="SUPFAM" id="SSF56112">
    <property type="entry name" value="Protein kinase-like (PK-like)"/>
    <property type="match status" value="1"/>
</dbReference>
<dbReference type="Pfam" id="PF01486">
    <property type="entry name" value="K-box"/>
    <property type="match status" value="1"/>
</dbReference>
<organism evidence="13 14">
    <name type="scientific">Arabis alpina</name>
    <name type="common">Alpine rock-cress</name>
    <dbReference type="NCBI Taxonomy" id="50452"/>
    <lineage>
        <taxon>Eukaryota</taxon>
        <taxon>Viridiplantae</taxon>
        <taxon>Streptophyta</taxon>
        <taxon>Embryophyta</taxon>
        <taxon>Tracheophyta</taxon>
        <taxon>Spermatophyta</taxon>
        <taxon>Magnoliopsida</taxon>
        <taxon>eudicotyledons</taxon>
        <taxon>Gunneridae</taxon>
        <taxon>Pentapetalae</taxon>
        <taxon>rosids</taxon>
        <taxon>malvids</taxon>
        <taxon>Brassicales</taxon>
        <taxon>Brassicaceae</taxon>
        <taxon>Arabideae</taxon>
        <taxon>Arabis</taxon>
    </lineage>
</organism>
<keyword evidence="3" id="KW-0808">Transferase</keyword>
<protein>
    <recommendedName>
        <fullName evidence="1">non-specific serine/threonine protein kinase</fullName>
        <ecNumber evidence="1">2.7.11.1</ecNumber>
    </recommendedName>
</protein>
<dbReference type="EMBL" id="CM002874">
    <property type="protein sequence ID" value="KFK31938.1"/>
    <property type="molecule type" value="Genomic_DNA"/>
</dbReference>
<dbReference type="GO" id="GO:0003700">
    <property type="term" value="F:DNA-binding transcription factor activity"/>
    <property type="evidence" value="ECO:0007669"/>
    <property type="project" value="InterPro"/>
</dbReference>